<evidence type="ECO:0000256" key="1">
    <source>
        <dbReference type="SAM" id="MobiDB-lite"/>
    </source>
</evidence>
<proteinExistence type="predicted"/>
<evidence type="ECO:0000313" key="2">
    <source>
        <dbReference type="EMBL" id="KAL1534542.1"/>
    </source>
</evidence>
<comment type="caution">
    <text evidence="2">The sequence shown here is derived from an EMBL/GenBank/DDBJ whole genome shotgun (WGS) entry which is preliminary data.</text>
</comment>
<dbReference type="AlphaFoldDB" id="A0ABD1FSA5"/>
<feature type="region of interest" description="Disordered" evidence="1">
    <location>
        <begin position="47"/>
        <end position="74"/>
    </location>
</feature>
<reference evidence="2 3" key="1">
    <citation type="submission" date="2024-06" db="EMBL/GenBank/DDBJ databases">
        <title>A chromosome level genome sequence of Diviner's sage (Salvia divinorum).</title>
        <authorList>
            <person name="Ford S.A."/>
            <person name="Ro D.-K."/>
            <person name="Ness R.W."/>
            <person name="Phillips M.A."/>
        </authorList>
    </citation>
    <scope>NUCLEOTIDE SEQUENCE [LARGE SCALE GENOMIC DNA]</scope>
    <source>
        <strain evidence="2">SAF-2024a</strain>
        <tissue evidence="2">Leaf</tissue>
    </source>
</reference>
<dbReference type="EMBL" id="JBEAFC010000012">
    <property type="protein sequence ID" value="KAL1534542.1"/>
    <property type="molecule type" value="Genomic_DNA"/>
</dbReference>
<gene>
    <name evidence="2" type="ORF">AAHA92_30710</name>
</gene>
<protein>
    <submittedName>
        <fullName evidence="2">Uncharacterized protein</fullName>
    </submittedName>
</protein>
<name>A0ABD1FSA5_SALDI</name>
<keyword evidence="3" id="KW-1185">Reference proteome</keyword>
<evidence type="ECO:0000313" key="3">
    <source>
        <dbReference type="Proteomes" id="UP001567538"/>
    </source>
</evidence>
<organism evidence="2 3">
    <name type="scientific">Salvia divinorum</name>
    <name type="common">Maria pastora</name>
    <name type="synonym">Diviner's sage</name>
    <dbReference type="NCBI Taxonomy" id="28513"/>
    <lineage>
        <taxon>Eukaryota</taxon>
        <taxon>Viridiplantae</taxon>
        <taxon>Streptophyta</taxon>
        <taxon>Embryophyta</taxon>
        <taxon>Tracheophyta</taxon>
        <taxon>Spermatophyta</taxon>
        <taxon>Magnoliopsida</taxon>
        <taxon>eudicotyledons</taxon>
        <taxon>Gunneridae</taxon>
        <taxon>Pentapetalae</taxon>
        <taxon>asterids</taxon>
        <taxon>lamiids</taxon>
        <taxon>Lamiales</taxon>
        <taxon>Lamiaceae</taxon>
        <taxon>Nepetoideae</taxon>
        <taxon>Mentheae</taxon>
        <taxon>Salviinae</taxon>
        <taxon>Salvia</taxon>
        <taxon>Salvia subgen. Calosphace</taxon>
    </lineage>
</organism>
<sequence length="74" mass="8845">MVQRQLFHQLKERSHERTLISGSNLIRLQIFERVRWQLLKAHQRRFALADRRRQPSGRPAPADRFPTLHLPPAN</sequence>
<dbReference type="Proteomes" id="UP001567538">
    <property type="component" value="Unassembled WGS sequence"/>
</dbReference>
<accession>A0ABD1FSA5</accession>